<name>A0A2A6BXX2_PRIPA</name>
<dbReference type="SUPFAM" id="SSF81321">
    <property type="entry name" value="Family A G protein-coupled receptor-like"/>
    <property type="match status" value="1"/>
</dbReference>
<reference evidence="2" key="1">
    <citation type="journal article" date="2008" name="Nat. Genet.">
        <title>The Pristionchus pacificus genome provides a unique perspective on nematode lifestyle and parasitism.</title>
        <authorList>
            <person name="Dieterich C."/>
            <person name="Clifton S.W."/>
            <person name="Schuster L.N."/>
            <person name="Chinwalla A."/>
            <person name="Delehaunty K."/>
            <person name="Dinkelacker I."/>
            <person name="Fulton L."/>
            <person name="Fulton R."/>
            <person name="Godfrey J."/>
            <person name="Minx P."/>
            <person name="Mitreva M."/>
            <person name="Roeseler W."/>
            <person name="Tian H."/>
            <person name="Witte H."/>
            <person name="Yang S.P."/>
            <person name="Wilson R.K."/>
            <person name="Sommer R.J."/>
        </authorList>
    </citation>
    <scope>NUCLEOTIDE SEQUENCE [LARGE SCALE GENOMIC DNA]</scope>
    <source>
        <strain evidence="2">PS312</strain>
    </source>
</reference>
<dbReference type="PANTHER" id="PTHR22718:SF25">
    <property type="entry name" value="G-PROTEIN COUPLED RECEPTORS FAMILY 1 PROFILE DOMAIN-CONTAINING PROTEIN"/>
    <property type="match status" value="1"/>
</dbReference>
<dbReference type="AlphaFoldDB" id="A0A2A6BXX2"/>
<dbReference type="EnsemblMetazoa" id="PPA33277.1">
    <property type="protein sequence ID" value="PPA33277.1"/>
    <property type="gene ID" value="WBGene00206137"/>
</dbReference>
<proteinExistence type="predicted"/>
<keyword evidence="2" id="KW-1185">Reference proteome</keyword>
<dbReference type="Proteomes" id="UP000005239">
    <property type="component" value="Unassembled WGS sequence"/>
</dbReference>
<gene>
    <name evidence="1" type="primary">WBGene00206137</name>
</gene>
<accession>A0A8R1YPY8</accession>
<accession>A0A2A6BXX2</accession>
<evidence type="ECO:0000313" key="1">
    <source>
        <dbReference type="EnsemblMetazoa" id="PPA33277.1"/>
    </source>
</evidence>
<evidence type="ECO:0000313" key="2">
    <source>
        <dbReference type="Proteomes" id="UP000005239"/>
    </source>
</evidence>
<reference evidence="1" key="2">
    <citation type="submission" date="2022-06" db="UniProtKB">
        <authorList>
            <consortium name="EnsemblMetazoa"/>
        </authorList>
    </citation>
    <scope>IDENTIFICATION</scope>
    <source>
        <strain evidence="1">PS312</strain>
    </source>
</reference>
<dbReference type="InterPro" id="IPR006874">
    <property type="entry name" value="DUF621"/>
</dbReference>
<sequence>MSDSYSADILESKSQNERSGFYSVAVSIYFLLVFTALIVNSTMLIVLFRLRKRLFEPPGTFYTVVIELMAFTSLNSLVQTVFVAPQYAHQSTELASNAVVQRVYFVLDMISNYGILAFSTLVAGNRYSTFYLGCTCPIFRRPRIYYLIFLILLAVISLSALPSLLGCSMLHAATAAGFVDFCPDKGLAERITIGLGATYYVVCAISAQFYVRTYLLIKNQRGHLIEKENHRRSPEMVILKQALVIFGLYIISLVLTTILPLFCSSTSSILLSMSLNTVSLLLSIAYPGLFLVSSGEMRRDVISWIPLSRTSCWKRSNHRVSSAESITSRSLSKSISGRTERKH</sequence>
<organism evidence="1 2">
    <name type="scientific">Pristionchus pacificus</name>
    <name type="common">Parasitic nematode worm</name>
    <dbReference type="NCBI Taxonomy" id="54126"/>
    <lineage>
        <taxon>Eukaryota</taxon>
        <taxon>Metazoa</taxon>
        <taxon>Ecdysozoa</taxon>
        <taxon>Nematoda</taxon>
        <taxon>Chromadorea</taxon>
        <taxon>Rhabditida</taxon>
        <taxon>Rhabditina</taxon>
        <taxon>Diplogasteromorpha</taxon>
        <taxon>Diplogasteroidea</taxon>
        <taxon>Neodiplogasteridae</taxon>
        <taxon>Pristionchus</taxon>
    </lineage>
</organism>
<dbReference type="PANTHER" id="PTHR22718">
    <property type="entry name" value="SERPENTINE RECEPTOR, CLASS X"/>
    <property type="match status" value="1"/>
</dbReference>
<dbReference type="Pfam" id="PF04789">
    <property type="entry name" value="DUF621"/>
    <property type="match status" value="1"/>
</dbReference>
<protein>
    <submittedName>
        <fullName evidence="1">Uncharacterized protein</fullName>
    </submittedName>
</protein>
<dbReference type="Gene3D" id="1.20.1070.10">
    <property type="entry name" value="Rhodopsin 7-helix transmembrane proteins"/>
    <property type="match status" value="1"/>
</dbReference>